<dbReference type="SMART" id="SM00091">
    <property type="entry name" value="PAS"/>
    <property type="match status" value="2"/>
</dbReference>
<keyword evidence="10" id="KW-1185">Reference proteome</keyword>
<dbReference type="SMART" id="SM00388">
    <property type="entry name" value="HisKA"/>
    <property type="match status" value="1"/>
</dbReference>
<evidence type="ECO:0000256" key="1">
    <source>
        <dbReference type="ARBA" id="ARBA00000085"/>
    </source>
</evidence>
<dbReference type="EMBL" id="FNBW01000002">
    <property type="protein sequence ID" value="SDF30530.1"/>
    <property type="molecule type" value="Genomic_DNA"/>
</dbReference>
<feature type="transmembrane region" description="Helical" evidence="6">
    <location>
        <begin position="404"/>
        <end position="423"/>
    </location>
</feature>
<dbReference type="Pfam" id="PF02518">
    <property type="entry name" value="HATPase_c"/>
    <property type="match status" value="1"/>
</dbReference>
<proteinExistence type="predicted"/>
<evidence type="ECO:0000256" key="4">
    <source>
        <dbReference type="ARBA" id="ARBA00022679"/>
    </source>
</evidence>
<keyword evidence="6" id="KW-1133">Transmembrane helix</keyword>
<dbReference type="Pfam" id="PF05226">
    <property type="entry name" value="CHASE2"/>
    <property type="match status" value="1"/>
</dbReference>
<feature type="transmembrane region" description="Helical" evidence="6">
    <location>
        <begin position="40"/>
        <end position="63"/>
    </location>
</feature>
<dbReference type="CDD" id="cd00082">
    <property type="entry name" value="HisKA"/>
    <property type="match status" value="1"/>
</dbReference>
<dbReference type="InterPro" id="IPR013767">
    <property type="entry name" value="PAS_fold"/>
</dbReference>
<evidence type="ECO:0000256" key="5">
    <source>
        <dbReference type="ARBA" id="ARBA00022777"/>
    </source>
</evidence>
<dbReference type="Gene3D" id="3.30.450.20">
    <property type="entry name" value="PAS domain"/>
    <property type="match status" value="2"/>
</dbReference>
<feature type="domain" description="Histidine kinase" evidence="7">
    <location>
        <begin position="741"/>
        <end position="962"/>
    </location>
</feature>
<keyword evidence="3" id="KW-0597">Phosphoprotein</keyword>
<dbReference type="SUPFAM" id="SSF55874">
    <property type="entry name" value="ATPase domain of HSP90 chaperone/DNA topoisomerase II/histidine kinase"/>
    <property type="match status" value="1"/>
</dbReference>
<keyword evidence="6" id="KW-0472">Membrane</keyword>
<dbReference type="PANTHER" id="PTHR43047">
    <property type="entry name" value="TWO-COMPONENT HISTIDINE PROTEIN KINASE"/>
    <property type="match status" value="1"/>
</dbReference>
<sequence>MESRTPGSADIRQVGVTSEFQWLDEPEDGRLSRLVRHGRLIAAGLLGVLLILRVLDVAPLQILRLWGFDLQLQTRAPAADPSPVLAVDVDDRSLAAMGQWPWPRRHLVDLVDRLSAAGVGTAAFNILFAEPDRMSPTVLARSLPDLDIELRRELEALGGYDEALARAMWRVPSVIAVAAIPGSGDATPGQGAHNRIAVRGHQDLENLPAIGAIIENVAPIHQASRGQGVVSLLPEPDGTARRVPTIFRVGATLQPGMALDIARVALQQPNMLVEMPSPLGMTGVSVGPLFVPTDSQGRLWVDTARPDRVPTVSALDVLSGGVPGADVAGRIVVIGSSAAGVGDRVRVGFGGAVSGLQFQALAVDTILTGRAPWRDPIFGWVELLATALAGLLLIGLLPRLSPHLKPAVGVGLMAAALGVSAYAQAGFGALVDPTFFSATSILLVGSFVIGDYRTETVLRRRNEAALKRHDAYIREVIDASFDAIVTIGDDARIRTANRAACALLGYPQQGLFGQPIYQRLTGPWAAELEREPVATLSRAADRPETIEVESHGPECSGTVPTEITLAESMAGSERIYILVLRDVSARRAAEAFAALSTQRLHDAVDAISDGFALFAPDGRLLRCNDAYCDMLDAEIDGSDGTPYGTLLQTLVAGRHCPAEAVGREAEWIEARLSVFAAHSQRYEMATTDGRWYQVDERRTAEGGMVCIYSDITVIKDREGELRTAMERAELASQAKSQFLANMSHELRTPLNAIIGFADMLRSQPFGPLGSDRYLGYARDISGSGSRLLKMIEQILEFARLERLQSNIDESGIDVTAAVLAAVTDLTPTARTHGVQIDPSIQPSLPALRADPQMLYQIIQNLLANAVKFSAEGSRVRVAVGLDEQRRIVLTVADEGIGIPQDLIGQITQPFWQHPDAMTSSHEGVGLGLAIVSGHVQAHDADLSVDSRLGEGTTMTVTFPSYRTV</sequence>
<dbReference type="EC" id="2.7.13.3" evidence="2"/>
<evidence type="ECO:0000313" key="9">
    <source>
        <dbReference type="EMBL" id="SDF30530.1"/>
    </source>
</evidence>
<accession>A0A8G2BF89</accession>
<dbReference type="PANTHER" id="PTHR43047:SF64">
    <property type="entry name" value="HISTIDINE KINASE CONTAINING CHEY-HOMOLOGOUS RECEIVER DOMAIN AND PAS DOMAIN-RELATED"/>
    <property type="match status" value="1"/>
</dbReference>
<dbReference type="PROSITE" id="PS50109">
    <property type="entry name" value="HIS_KIN"/>
    <property type="match status" value="1"/>
</dbReference>
<protein>
    <recommendedName>
        <fullName evidence="2">histidine kinase</fullName>
        <ecNumber evidence="2">2.7.13.3</ecNumber>
    </recommendedName>
</protein>
<keyword evidence="6" id="KW-0812">Transmembrane</keyword>
<dbReference type="Proteomes" id="UP000198615">
    <property type="component" value="Unassembled WGS sequence"/>
</dbReference>
<name>A0A8G2BF89_9PROT</name>
<feature type="transmembrane region" description="Helical" evidence="6">
    <location>
        <begin position="377"/>
        <end position="397"/>
    </location>
</feature>
<dbReference type="SMART" id="SM00387">
    <property type="entry name" value="HATPase_c"/>
    <property type="match status" value="1"/>
</dbReference>
<dbReference type="OrthoDB" id="6115735at2"/>
<dbReference type="InterPro" id="IPR035965">
    <property type="entry name" value="PAS-like_dom_sf"/>
</dbReference>
<dbReference type="NCBIfam" id="TIGR00229">
    <property type="entry name" value="sensory_box"/>
    <property type="match status" value="1"/>
</dbReference>
<dbReference type="InterPro" id="IPR005467">
    <property type="entry name" value="His_kinase_dom"/>
</dbReference>
<evidence type="ECO:0000256" key="3">
    <source>
        <dbReference type="ARBA" id="ARBA00022553"/>
    </source>
</evidence>
<evidence type="ECO:0000259" key="8">
    <source>
        <dbReference type="PROSITE" id="PS50112"/>
    </source>
</evidence>
<comment type="caution">
    <text evidence="9">The sequence shown here is derived from an EMBL/GenBank/DDBJ whole genome shotgun (WGS) entry which is preliminary data.</text>
</comment>
<keyword evidence="5" id="KW-0418">Kinase</keyword>
<dbReference type="Pfam" id="PF00512">
    <property type="entry name" value="HisKA"/>
    <property type="match status" value="1"/>
</dbReference>
<dbReference type="AlphaFoldDB" id="A0A8G2BF89"/>
<dbReference type="Pfam" id="PF00989">
    <property type="entry name" value="PAS"/>
    <property type="match status" value="1"/>
</dbReference>
<dbReference type="SUPFAM" id="SSF55785">
    <property type="entry name" value="PYP-like sensor domain (PAS domain)"/>
    <property type="match status" value="2"/>
</dbReference>
<evidence type="ECO:0000313" key="10">
    <source>
        <dbReference type="Proteomes" id="UP000198615"/>
    </source>
</evidence>
<dbReference type="Gene3D" id="3.30.565.10">
    <property type="entry name" value="Histidine kinase-like ATPase, C-terminal domain"/>
    <property type="match status" value="1"/>
</dbReference>
<reference evidence="9 10" key="1">
    <citation type="submission" date="2016-10" db="EMBL/GenBank/DDBJ databases">
        <authorList>
            <person name="Varghese N."/>
            <person name="Submissions S."/>
        </authorList>
    </citation>
    <scope>NUCLEOTIDE SEQUENCE [LARGE SCALE GENOMIC DNA]</scope>
    <source>
        <strain evidence="9 10">DSM 18839</strain>
    </source>
</reference>
<evidence type="ECO:0000256" key="6">
    <source>
        <dbReference type="SAM" id="Phobius"/>
    </source>
</evidence>
<dbReference type="InterPro" id="IPR003661">
    <property type="entry name" value="HisK_dim/P_dom"/>
</dbReference>
<dbReference type="InterPro" id="IPR003594">
    <property type="entry name" value="HATPase_dom"/>
</dbReference>
<dbReference type="CDD" id="cd00130">
    <property type="entry name" value="PAS"/>
    <property type="match status" value="1"/>
</dbReference>
<dbReference type="InterPro" id="IPR036890">
    <property type="entry name" value="HATPase_C_sf"/>
</dbReference>
<keyword evidence="4" id="KW-0808">Transferase</keyword>
<dbReference type="InterPro" id="IPR007890">
    <property type="entry name" value="CHASE2"/>
</dbReference>
<dbReference type="SMART" id="SM01080">
    <property type="entry name" value="CHASE2"/>
    <property type="match status" value="1"/>
</dbReference>
<dbReference type="SUPFAM" id="SSF47384">
    <property type="entry name" value="Homodimeric domain of signal transducing histidine kinase"/>
    <property type="match status" value="1"/>
</dbReference>
<comment type="catalytic activity">
    <reaction evidence="1">
        <text>ATP + protein L-histidine = ADP + protein N-phospho-L-histidine.</text>
        <dbReference type="EC" id="2.7.13.3"/>
    </reaction>
</comment>
<dbReference type="RefSeq" id="WP_093148554.1">
    <property type="nucleotide sequence ID" value="NZ_FNBW01000002.1"/>
</dbReference>
<dbReference type="Pfam" id="PF12860">
    <property type="entry name" value="PAS_7"/>
    <property type="match status" value="1"/>
</dbReference>
<dbReference type="InterPro" id="IPR000014">
    <property type="entry name" value="PAS"/>
</dbReference>
<dbReference type="Gene3D" id="1.10.287.130">
    <property type="match status" value="1"/>
</dbReference>
<gene>
    <name evidence="9" type="ORF">SAMN05660686_00972</name>
</gene>
<feature type="domain" description="PAS" evidence="8">
    <location>
        <begin position="469"/>
        <end position="523"/>
    </location>
</feature>
<dbReference type="GO" id="GO:0006355">
    <property type="term" value="P:regulation of DNA-templated transcription"/>
    <property type="evidence" value="ECO:0007669"/>
    <property type="project" value="InterPro"/>
</dbReference>
<dbReference type="PROSITE" id="PS50112">
    <property type="entry name" value="PAS"/>
    <property type="match status" value="1"/>
</dbReference>
<evidence type="ECO:0000256" key="2">
    <source>
        <dbReference type="ARBA" id="ARBA00012438"/>
    </source>
</evidence>
<evidence type="ECO:0000259" key="7">
    <source>
        <dbReference type="PROSITE" id="PS50109"/>
    </source>
</evidence>
<dbReference type="GO" id="GO:0000155">
    <property type="term" value="F:phosphorelay sensor kinase activity"/>
    <property type="evidence" value="ECO:0007669"/>
    <property type="project" value="InterPro"/>
</dbReference>
<dbReference type="PRINTS" id="PR00344">
    <property type="entry name" value="BCTRLSENSOR"/>
</dbReference>
<dbReference type="InterPro" id="IPR036097">
    <property type="entry name" value="HisK_dim/P_sf"/>
</dbReference>
<dbReference type="InterPro" id="IPR004358">
    <property type="entry name" value="Sig_transdc_His_kin-like_C"/>
</dbReference>
<organism evidence="9 10">
    <name type="scientific">Thalassobaculum litoreum DSM 18839</name>
    <dbReference type="NCBI Taxonomy" id="1123362"/>
    <lineage>
        <taxon>Bacteria</taxon>
        <taxon>Pseudomonadati</taxon>
        <taxon>Pseudomonadota</taxon>
        <taxon>Alphaproteobacteria</taxon>
        <taxon>Rhodospirillales</taxon>
        <taxon>Thalassobaculaceae</taxon>
        <taxon>Thalassobaculum</taxon>
    </lineage>
</organism>